<protein>
    <submittedName>
        <fullName evidence="7">Acetyltransferase</fullName>
    </submittedName>
</protein>
<dbReference type="Gene3D" id="3.40.50.261">
    <property type="entry name" value="Succinyl-CoA synthetase domains"/>
    <property type="match status" value="2"/>
</dbReference>
<reference evidence="8" key="1">
    <citation type="submission" date="2017-04" db="EMBL/GenBank/DDBJ databases">
        <authorList>
            <person name="Varghese N."/>
            <person name="Submissions S."/>
        </authorList>
    </citation>
    <scope>NUCLEOTIDE SEQUENCE [LARGE SCALE GENOMIC DNA]</scope>
    <source>
        <strain evidence="8">K3S</strain>
    </source>
</reference>
<sequence length="715" mass="76487">MDSLFTPSSIAVVGASAVSGKIGNTILTNLQSAGYKGELFPVNSRGGTIGGLKVYKSISEIDHPVDLAVIAVPRDAVLCALNDLIKIGVRSVAVLSAGFREVGRDGWLLEKQISELAEKNSIYLLGPNCLGFINTSAGINASFASGTPLTGTTAFFSQSGALCVAVIDWALANGVGFSKFVSLGNKSVINESSMIEYLGNDPETKVILGYVENITDGRNFMAQAVKVSMKKPIIMMKSGTTAAGARAASSHTGAISGSDQACDAAFHQAGIIRVDRLEELFKLANAFSCQELPLGPNLGIITNAGGPGILAADACGESSLRMPSFSLSTIAELQPMLPGYASIYNPVDLLREADAARYCKAIKLIGLDPLINSVLVIVSPSDKMNLTEVAETIAACASEISKPVFCCLMGRKNSEAARSIFSEAGVPVYDFPKQAVRAMDSMYKYAIWKGRASRTFETPDRDYDAAKEIIDSALRSGRSELVEFQARDIVTAYGLPSPDSDLARSGDEAATLAKRLGFPVVLKIASPDIPYKSDVNGVWLNLNTEEEVRNAFWKITAEAQRLKPDAYIAGCLVQQMASKDAREIIIGFRRDDQFGPLLMFGLGGVYVEVLKDISYRLAPLSVEDAAEMVREIRSYMLLKGVRGGEPADFDAITDVLIRMSCLADDFPEIYEAEFNPVLVSSDEALVADAHMTIVKLSSGSKESGLNIDDDLSKEA</sequence>
<dbReference type="Gene3D" id="3.30.1490.20">
    <property type="entry name" value="ATP-grasp fold, A domain"/>
    <property type="match status" value="1"/>
</dbReference>
<evidence type="ECO:0000256" key="2">
    <source>
        <dbReference type="ARBA" id="ARBA00022741"/>
    </source>
</evidence>
<dbReference type="SMART" id="SM00881">
    <property type="entry name" value="CoA_binding"/>
    <property type="match status" value="1"/>
</dbReference>
<dbReference type="PANTHER" id="PTHR43334:SF1">
    <property type="entry name" value="3-HYDROXYPROPIONATE--COA LIGASE [ADP-FORMING]"/>
    <property type="match status" value="1"/>
</dbReference>
<dbReference type="Pfam" id="PF19045">
    <property type="entry name" value="Ligase_CoA_2"/>
    <property type="match status" value="1"/>
</dbReference>
<dbReference type="AlphaFoldDB" id="A0A1X7DHF2"/>
<keyword evidence="8" id="KW-1185">Reference proteome</keyword>
<feature type="domain" description="ATP-grasp" evidence="6">
    <location>
        <begin position="487"/>
        <end position="523"/>
    </location>
</feature>
<dbReference type="Gene3D" id="3.40.50.720">
    <property type="entry name" value="NAD(P)-binding Rossmann-like Domain"/>
    <property type="match status" value="1"/>
</dbReference>
<dbReference type="PANTHER" id="PTHR43334">
    <property type="entry name" value="ACETATE--COA LIGASE [ADP-FORMING]"/>
    <property type="match status" value="1"/>
</dbReference>
<proteinExistence type="inferred from homology"/>
<dbReference type="SUPFAM" id="SSF52210">
    <property type="entry name" value="Succinyl-CoA synthetase domains"/>
    <property type="match status" value="2"/>
</dbReference>
<dbReference type="SUPFAM" id="SSF56059">
    <property type="entry name" value="Glutathione synthetase ATP-binding domain-like"/>
    <property type="match status" value="1"/>
</dbReference>
<dbReference type="InterPro" id="IPR036291">
    <property type="entry name" value="NAD(P)-bd_dom_sf"/>
</dbReference>
<dbReference type="InterPro" id="IPR043938">
    <property type="entry name" value="Ligase_CoA_dom"/>
</dbReference>
<keyword evidence="2 5" id="KW-0547">Nucleotide-binding</keyword>
<evidence type="ECO:0000259" key="6">
    <source>
        <dbReference type="PROSITE" id="PS50975"/>
    </source>
</evidence>
<dbReference type="InterPro" id="IPR003781">
    <property type="entry name" value="CoA-bd"/>
</dbReference>
<dbReference type="PROSITE" id="PS50975">
    <property type="entry name" value="ATP_GRASP"/>
    <property type="match status" value="1"/>
</dbReference>
<accession>A0A1X7DHF2</accession>
<evidence type="ECO:0000256" key="1">
    <source>
        <dbReference type="ARBA" id="ARBA00022598"/>
    </source>
</evidence>
<dbReference type="InterPro" id="IPR016102">
    <property type="entry name" value="Succinyl-CoA_synth-like"/>
</dbReference>
<dbReference type="STRING" id="1519643.SAMN06295933_1901"/>
<dbReference type="Pfam" id="PF13549">
    <property type="entry name" value="ATP-grasp_5"/>
    <property type="match status" value="1"/>
</dbReference>
<dbReference type="InterPro" id="IPR051538">
    <property type="entry name" value="Acyl-CoA_Synth/Transferase"/>
</dbReference>
<keyword evidence="3 5" id="KW-0067">ATP-binding</keyword>
<keyword evidence="1" id="KW-0436">Ligase</keyword>
<dbReference type="InterPro" id="IPR011761">
    <property type="entry name" value="ATP-grasp"/>
</dbReference>
<dbReference type="RefSeq" id="WP_085101581.1">
    <property type="nucleotide sequence ID" value="NZ_FWZU01000003.1"/>
</dbReference>
<dbReference type="GO" id="GO:0046872">
    <property type="term" value="F:metal ion binding"/>
    <property type="evidence" value="ECO:0007669"/>
    <property type="project" value="InterPro"/>
</dbReference>
<dbReference type="FunFam" id="3.30.1490.20:FF:000020">
    <property type="entry name" value="Protein lysine acetyltransferase"/>
    <property type="match status" value="1"/>
</dbReference>
<dbReference type="GO" id="GO:0043758">
    <property type="term" value="F:acetate-CoA ligase (ADP-forming) activity"/>
    <property type="evidence" value="ECO:0007669"/>
    <property type="project" value="InterPro"/>
</dbReference>
<dbReference type="Pfam" id="PF13380">
    <property type="entry name" value="CoA_binding_2"/>
    <property type="match status" value="1"/>
</dbReference>
<dbReference type="GO" id="GO:0005524">
    <property type="term" value="F:ATP binding"/>
    <property type="evidence" value="ECO:0007669"/>
    <property type="project" value="UniProtKB-UniRule"/>
</dbReference>
<evidence type="ECO:0000256" key="3">
    <source>
        <dbReference type="ARBA" id="ARBA00022840"/>
    </source>
</evidence>
<dbReference type="Gene3D" id="3.30.470.20">
    <property type="entry name" value="ATP-grasp fold, B domain"/>
    <property type="match status" value="1"/>
</dbReference>
<name>A0A1X7DHF2_9BACT</name>
<evidence type="ECO:0000256" key="4">
    <source>
        <dbReference type="ARBA" id="ARBA00060888"/>
    </source>
</evidence>
<organism evidence="7 8">
    <name type="scientific">Desulfovibrio gilichinskyi</name>
    <dbReference type="NCBI Taxonomy" id="1519643"/>
    <lineage>
        <taxon>Bacteria</taxon>
        <taxon>Pseudomonadati</taxon>
        <taxon>Thermodesulfobacteriota</taxon>
        <taxon>Desulfovibrionia</taxon>
        <taxon>Desulfovibrionales</taxon>
        <taxon>Desulfovibrionaceae</taxon>
        <taxon>Desulfovibrio</taxon>
    </lineage>
</organism>
<dbReference type="InterPro" id="IPR013815">
    <property type="entry name" value="ATP_grasp_subdomain_1"/>
</dbReference>
<dbReference type="SUPFAM" id="SSF51735">
    <property type="entry name" value="NAD(P)-binding Rossmann-fold domains"/>
    <property type="match status" value="1"/>
</dbReference>
<dbReference type="Pfam" id="PF13607">
    <property type="entry name" value="Succ_CoA_lig"/>
    <property type="match status" value="1"/>
</dbReference>
<comment type="similarity">
    <text evidence="4">In the N-terminal section; belongs to the acetate CoA ligase alpha subunit family.</text>
</comment>
<evidence type="ECO:0000313" key="7">
    <source>
        <dbReference type="EMBL" id="SMF15513.1"/>
    </source>
</evidence>
<dbReference type="Proteomes" id="UP000192906">
    <property type="component" value="Unassembled WGS sequence"/>
</dbReference>
<keyword evidence="7" id="KW-0808">Transferase</keyword>
<dbReference type="EMBL" id="FWZU01000003">
    <property type="protein sequence ID" value="SMF15513.1"/>
    <property type="molecule type" value="Genomic_DNA"/>
</dbReference>
<dbReference type="GO" id="GO:0016740">
    <property type="term" value="F:transferase activity"/>
    <property type="evidence" value="ECO:0007669"/>
    <property type="project" value="UniProtKB-KW"/>
</dbReference>
<evidence type="ECO:0000313" key="8">
    <source>
        <dbReference type="Proteomes" id="UP000192906"/>
    </source>
</evidence>
<dbReference type="InterPro" id="IPR032875">
    <property type="entry name" value="Succ_CoA_lig_flav_dom"/>
</dbReference>
<evidence type="ECO:0000256" key="5">
    <source>
        <dbReference type="PROSITE-ProRule" id="PRU00409"/>
    </source>
</evidence>
<gene>
    <name evidence="7" type="ORF">SAMN06295933_1901</name>
</gene>
<dbReference type="OrthoDB" id="9807426at2"/>